<comment type="function">
    <text evidence="6">One of the primary rRNA binding proteins, it binds directly to 16S rRNA where it nucleates assembly of the body of the 30S subunit.</text>
</comment>
<evidence type="ECO:0000259" key="8">
    <source>
        <dbReference type="SMART" id="SM01390"/>
    </source>
</evidence>
<dbReference type="SMART" id="SM01390">
    <property type="entry name" value="Ribosomal_S4"/>
    <property type="match status" value="1"/>
</dbReference>
<organism evidence="9">
    <name type="scientific">Fervidicoccus fontis</name>
    <dbReference type="NCBI Taxonomy" id="683846"/>
    <lineage>
        <taxon>Archaea</taxon>
        <taxon>Thermoproteota</taxon>
        <taxon>Thermoprotei</taxon>
        <taxon>Fervidicoccales</taxon>
        <taxon>Fervidicoccaceae</taxon>
        <taxon>Fervidicoccus</taxon>
    </lineage>
</organism>
<proteinExistence type="inferred from homology"/>
<comment type="function">
    <text evidence="6">With S5 and S12 plays an important role in translational accuracy.</text>
</comment>
<dbReference type="InterPro" id="IPR005710">
    <property type="entry name" value="Ribosomal_uS4_euk/arc"/>
</dbReference>
<evidence type="ECO:0000256" key="3">
    <source>
        <dbReference type="ARBA" id="ARBA00022884"/>
    </source>
</evidence>
<keyword evidence="4 6" id="KW-0689">Ribosomal protein</keyword>
<comment type="subunit">
    <text evidence="6">Part of the 30S ribosomal subunit. Contacts protein S5. The interaction surface between S4 and S5 is involved in control of translational fidelity.</text>
</comment>
<dbReference type="GO" id="GO:0006412">
    <property type="term" value="P:translation"/>
    <property type="evidence" value="ECO:0007669"/>
    <property type="project" value="UniProtKB-UniRule"/>
</dbReference>
<dbReference type="Pfam" id="PF01479">
    <property type="entry name" value="S4"/>
    <property type="match status" value="1"/>
</dbReference>
<gene>
    <name evidence="6" type="primary">rps4</name>
    <name evidence="9" type="ORF">ENW83_03445</name>
</gene>
<dbReference type="HAMAP" id="MF_01306_A">
    <property type="entry name" value="Ribosomal_uS4_A"/>
    <property type="match status" value="1"/>
</dbReference>
<dbReference type="InterPro" id="IPR002942">
    <property type="entry name" value="S4_RNA-bd"/>
</dbReference>
<sequence>MGDPRKLRRKWSGPGHPWDKTRLETEMRLMGKYGLRNKREIWIAQTMARKIRHRARQLQALPESVRKSEEEALVKRLVSMGFIGEKSTLDDLLSINVEQILNRRLQTIVYQKGLARSMYQARQLIVHGHIGIGGRRVTSPGYLVSKAEEDLVDIMPSSPIRKALEEAR</sequence>
<feature type="domain" description="Small ribosomal subunit protein uS4 N-terminal" evidence="8">
    <location>
        <begin position="5"/>
        <end position="102"/>
    </location>
</feature>
<dbReference type="SMART" id="SM00363">
    <property type="entry name" value="S4"/>
    <property type="match status" value="1"/>
</dbReference>
<evidence type="ECO:0000256" key="2">
    <source>
        <dbReference type="ARBA" id="ARBA00022730"/>
    </source>
</evidence>
<evidence type="ECO:0000259" key="7">
    <source>
        <dbReference type="SMART" id="SM00363"/>
    </source>
</evidence>
<evidence type="ECO:0000256" key="5">
    <source>
        <dbReference type="ARBA" id="ARBA00023274"/>
    </source>
</evidence>
<dbReference type="Gene3D" id="3.10.290.10">
    <property type="entry name" value="RNA-binding S4 domain"/>
    <property type="match status" value="1"/>
</dbReference>
<comment type="similarity">
    <text evidence="1 6">Belongs to the universal ribosomal protein uS4 family.</text>
</comment>
<feature type="domain" description="RNA-binding S4" evidence="7">
    <location>
        <begin position="103"/>
        <end position="165"/>
    </location>
</feature>
<evidence type="ECO:0000313" key="9">
    <source>
        <dbReference type="EMBL" id="HGZ60245.1"/>
    </source>
</evidence>
<protein>
    <recommendedName>
        <fullName evidence="6">Small ribosomal subunit protein uS4</fullName>
    </recommendedName>
</protein>
<dbReference type="PANTHER" id="PTHR11831">
    <property type="entry name" value="30S 40S RIBOSOMAL PROTEIN"/>
    <property type="match status" value="1"/>
</dbReference>
<dbReference type="InterPro" id="IPR036986">
    <property type="entry name" value="S4_RNA-bd_sf"/>
</dbReference>
<dbReference type="GO" id="GO:0015935">
    <property type="term" value="C:small ribosomal subunit"/>
    <property type="evidence" value="ECO:0007669"/>
    <property type="project" value="InterPro"/>
</dbReference>
<dbReference type="GO" id="GO:0019843">
    <property type="term" value="F:rRNA binding"/>
    <property type="evidence" value="ECO:0007669"/>
    <property type="project" value="UniProtKB-UniRule"/>
</dbReference>
<keyword evidence="2 6" id="KW-0699">rRNA-binding</keyword>
<dbReference type="SUPFAM" id="SSF55174">
    <property type="entry name" value="Alpha-L RNA-binding motif"/>
    <property type="match status" value="1"/>
</dbReference>
<reference evidence="9" key="1">
    <citation type="journal article" date="2020" name="mSystems">
        <title>Genome- and Community-Level Interaction Insights into Carbon Utilization and Element Cycling Functions of Hydrothermarchaeota in Hydrothermal Sediment.</title>
        <authorList>
            <person name="Zhou Z."/>
            <person name="Liu Y."/>
            <person name="Xu W."/>
            <person name="Pan J."/>
            <person name="Luo Z.H."/>
            <person name="Li M."/>
        </authorList>
    </citation>
    <scope>NUCLEOTIDE SEQUENCE [LARGE SCALE GENOMIC DNA]</scope>
    <source>
        <strain evidence="9">SpSt-885</strain>
    </source>
</reference>
<evidence type="ECO:0000256" key="4">
    <source>
        <dbReference type="ARBA" id="ARBA00022980"/>
    </source>
</evidence>
<dbReference type="EMBL" id="DTLS01000093">
    <property type="protein sequence ID" value="HGZ60245.1"/>
    <property type="molecule type" value="Genomic_DNA"/>
</dbReference>
<dbReference type="GO" id="GO:0042274">
    <property type="term" value="P:ribosomal small subunit biogenesis"/>
    <property type="evidence" value="ECO:0007669"/>
    <property type="project" value="TreeGrafter"/>
</dbReference>
<dbReference type="InterPro" id="IPR022802">
    <property type="entry name" value="Ribosomal_uS4_arc"/>
</dbReference>
<comment type="caution">
    <text evidence="9">The sequence shown here is derived from an EMBL/GenBank/DDBJ whole genome shotgun (WGS) entry which is preliminary data.</text>
</comment>
<dbReference type="NCBIfam" id="NF003139">
    <property type="entry name" value="PRK04051.1"/>
    <property type="match status" value="1"/>
</dbReference>
<dbReference type="Pfam" id="PF00163">
    <property type="entry name" value="Ribosomal_S4"/>
    <property type="match status" value="1"/>
</dbReference>
<accession>A0A7J3SLV2</accession>
<keyword evidence="3 6" id="KW-0694">RNA-binding</keyword>
<keyword evidence="5 6" id="KW-0687">Ribonucleoprotein</keyword>
<dbReference type="PROSITE" id="PS50889">
    <property type="entry name" value="S4"/>
    <property type="match status" value="1"/>
</dbReference>
<dbReference type="PANTHER" id="PTHR11831:SF5">
    <property type="entry name" value="40S RIBOSOMAL PROTEIN S9"/>
    <property type="match status" value="1"/>
</dbReference>
<dbReference type="NCBIfam" id="TIGR01018">
    <property type="entry name" value="uS4_arch"/>
    <property type="match status" value="1"/>
</dbReference>
<evidence type="ECO:0000256" key="6">
    <source>
        <dbReference type="HAMAP-Rule" id="MF_01306"/>
    </source>
</evidence>
<dbReference type="InterPro" id="IPR022801">
    <property type="entry name" value="Ribosomal_uS4"/>
</dbReference>
<dbReference type="GO" id="GO:0003735">
    <property type="term" value="F:structural constituent of ribosome"/>
    <property type="evidence" value="ECO:0007669"/>
    <property type="project" value="InterPro"/>
</dbReference>
<dbReference type="InterPro" id="IPR001912">
    <property type="entry name" value="Ribosomal_uS4_N"/>
</dbReference>
<evidence type="ECO:0000256" key="1">
    <source>
        <dbReference type="ARBA" id="ARBA00007465"/>
    </source>
</evidence>
<name>A0A7J3SLV2_9CREN</name>
<dbReference type="AlphaFoldDB" id="A0A7J3SLV2"/>
<dbReference type="CDD" id="cd00165">
    <property type="entry name" value="S4"/>
    <property type="match status" value="1"/>
</dbReference>